<keyword evidence="1" id="KW-0472">Membrane</keyword>
<evidence type="ECO:0000313" key="3">
    <source>
        <dbReference type="EMBL" id="CAG7589625.1"/>
    </source>
</evidence>
<dbReference type="Pfam" id="PF07559">
    <property type="entry name" value="FlgE_D2"/>
    <property type="match status" value="1"/>
</dbReference>
<feature type="domain" description="Flagellar hook protein FlgE D2" evidence="2">
    <location>
        <begin position="446"/>
        <end position="537"/>
    </location>
</feature>
<keyword evidence="1" id="KW-0812">Transmembrane</keyword>
<dbReference type="InterPro" id="IPR037058">
    <property type="entry name" value="Falgellar_hook_FlgE_sf"/>
</dbReference>
<accession>A0A8S4C0Z7</accession>
<gene>
    <name evidence="3" type="ORF">MHYMCMPASI_00169</name>
</gene>
<feature type="transmembrane region" description="Helical" evidence="1">
    <location>
        <begin position="6"/>
        <end position="24"/>
    </location>
</feature>
<dbReference type="PANTHER" id="PTHR30435">
    <property type="entry name" value="FLAGELLAR PROTEIN"/>
    <property type="match status" value="1"/>
</dbReference>
<keyword evidence="4" id="KW-1185">Reference proteome</keyword>
<sequence length="797" mass="85740">MFFAVYNFVINFCIFIKMTILGAVSSEAFRKSSQSMDTLAKNLANDHTPGRFADSISWKETSVAGKSSGVETKTFIDINSPLTFTGTANEGDITIMGDGMLVVTAEDGSENNLYVKTGSFEVNKNGDLEDSGKYLKGYAYNDSGVLSTAKLVQIKIDKDTISEAEATTKIDLAFKLNADTVATGDSGILLREVQSPGVTLLRDKGLIINRTTKSTLESAPTTTEQFVLQYGGFVETSSIQISGKTAAAIDTSKVAMTFSIKNGSQPVQNRELKVDIPASADNVAALDILATEINQNYGQVLGAKVLKNDTNASLVIYSQDNNSQITIALSADLENVFGGQANFNLNTGNIITSVDATQKRFATIEQLQNILSRNSFNASFIGAASAKDKMFLYNTVDEMIEVRNQDPVIDILGTLGVPKFNQGNLEPIYSYLDSNHNMAGGQVRADYQERVSFFDSKGGKKDVNFYFKKISTTAWVAEVSAKGEIGATSKLYRDDGLLQAGILNFTPDGQYLNSTPVTANLITKNYFSDVSADLSATPNTKVTIGGQVFTYVAAPVNPQEFNSLIGLMDVINKDANCTCIAALAPSSNGFALVLKPKVAGNLIPVTGNTGLLNTIGLLENPGVVSTQNTNIPLFGSDLIVDWAINNTQVAPTHAQININGKTSKELKGQKNLLTYQTDGSPLGEYDSWYIDKGNLYMKFKNGAKDRTLYAIPVAVFRAPQYFQRENGAYAETGDTGAPSIRLSGAYAGTVESKALADSGSNGTDQLVSIVDMNQFGQMNATAMSIANKLIDEFLRKI</sequence>
<dbReference type="EMBL" id="CAJVAF010000049">
    <property type="protein sequence ID" value="CAG7589625.1"/>
    <property type="molecule type" value="Genomic_DNA"/>
</dbReference>
<dbReference type="Proteomes" id="UP000837675">
    <property type="component" value="Unassembled WGS sequence"/>
</dbReference>
<dbReference type="InterPro" id="IPR011491">
    <property type="entry name" value="FlgE_D2"/>
</dbReference>
<dbReference type="AlphaFoldDB" id="A0A8S4C0Z7"/>
<dbReference type="SUPFAM" id="SSF117143">
    <property type="entry name" value="Flagellar hook protein flgE"/>
    <property type="match status" value="2"/>
</dbReference>
<evidence type="ECO:0000259" key="2">
    <source>
        <dbReference type="Pfam" id="PF07559"/>
    </source>
</evidence>
<protein>
    <submittedName>
        <fullName evidence="3">Flagellar hook protein FlgE</fullName>
    </submittedName>
</protein>
<dbReference type="Gene3D" id="2.60.98.20">
    <property type="entry name" value="Flagellar hook protein FlgE"/>
    <property type="match status" value="1"/>
</dbReference>
<dbReference type="InterPro" id="IPR037925">
    <property type="entry name" value="FlgE/F/G-like"/>
</dbReference>
<keyword evidence="3" id="KW-0969">Cilium</keyword>
<evidence type="ECO:0000313" key="4">
    <source>
        <dbReference type="Proteomes" id="UP000837675"/>
    </source>
</evidence>
<keyword evidence="3" id="KW-0966">Cell projection</keyword>
<keyword evidence="1" id="KW-1133">Transmembrane helix</keyword>
<reference evidence="3" key="1">
    <citation type="submission" date="2021-06" db="EMBL/GenBank/DDBJ databases">
        <authorList>
            <person name="Nardi T."/>
            <person name="Nardi T."/>
        </authorList>
    </citation>
    <scope>NUCLEOTIDE SEQUENCE</scope>
</reference>
<comment type="caution">
    <text evidence="3">The sequence shown here is derived from an EMBL/GenBank/DDBJ whole genome shotgun (WGS) entry which is preliminary data.</text>
</comment>
<dbReference type="PANTHER" id="PTHR30435:SF15">
    <property type="entry name" value="BASAL-BODY ROD MODIFICATION PROTEIN FLGD"/>
    <property type="match status" value="1"/>
</dbReference>
<name>A0A8S4C0Z7_9ACAR</name>
<proteinExistence type="predicted"/>
<organism evidence="3 4">
    <name type="scientific">Hyalomma marginatum</name>
    <dbReference type="NCBI Taxonomy" id="34627"/>
    <lineage>
        <taxon>Eukaryota</taxon>
        <taxon>Metazoa</taxon>
        <taxon>Ecdysozoa</taxon>
        <taxon>Arthropoda</taxon>
        <taxon>Chelicerata</taxon>
        <taxon>Arachnida</taxon>
        <taxon>Acari</taxon>
        <taxon>Parasitiformes</taxon>
        <taxon>Ixodida</taxon>
        <taxon>Ixodoidea</taxon>
        <taxon>Ixodidae</taxon>
        <taxon>Hyalomminae</taxon>
        <taxon>Hyalomma</taxon>
    </lineage>
</organism>
<keyword evidence="3" id="KW-0282">Flagellum</keyword>
<evidence type="ECO:0000256" key="1">
    <source>
        <dbReference type="SAM" id="Phobius"/>
    </source>
</evidence>